<comment type="similarity">
    <text evidence="2">Belongs to the LAMTOR4 family.</text>
</comment>
<sequence>MVGMEKVQGQKGHMVIHEDGTIISSSGDLASSESTAQQLIHLVQHALPVNFNTEDVEGAVGGDPPPPPTNNHAAAGNFVNGDNPNSNSATGQVWKWNRLTVDFGDHSYIACLSNRKIHIVKRDHIFPDLDHVNG</sequence>
<dbReference type="Proteomes" id="UP000198287">
    <property type="component" value="Unassembled WGS sequence"/>
</dbReference>
<feature type="region of interest" description="Disordered" evidence="5">
    <location>
        <begin position="54"/>
        <end position="89"/>
    </location>
</feature>
<dbReference type="GO" id="GO:0032008">
    <property type="term" value="P:positive regulation of TOR signaling"/>
    <property type="evidence" value="ECO:0007669"/>
    <property type="project" value="InterPro"/>
</dbReference>
<comment type="subcellular location">
    <subcellularLocation>
        <location evidence="1">Lysosome</location>
    </subcellularLocation>
</comment>
<dbReference type="EMBL" id="LNIX01000021">
    <property type="protein sequence ID" value="OXA43652.1"/>
    <property type="molecule type" value="Genomic_DNA"/>
</dbReference>
<organism evidence="6 7">
    <name type="scientific">Folsomia candida</name>
    <name type="common">Springtail</name>
    <dbReference type="NCBI Taxonomy" id="158441"/>
    <lineage>
        <taxon>Eukaryota</taxon>
        <taxon>Metazoa</taxon>
        <taxon>Ecdysozoa</taxon>
        <taxon>Arthropoda</taxon>
        <taxon>Hexapoda</taxon>
        <taxon>Collembola</taxon>
        <taxon>Entomobryomorpha</taxon>
        <taxon>Isotomoidea</taxon>
        <taxon>Isotomidae</taxon>
        <taxon>Proisotominae</taxon>
        <taxon>Folsomia</taxon>
    </lineage>
</organism>
<dbReference type="PANTHER" id="PTHR33967">
    <property type="entry name" value="RAGULATOR COMPLEX PROTEIN LAMTOR4"/>
    <property type="match status" value="1"/>
</dbReference>
<dbReference type="GO" id="GO:0005764">
    <property type="term" value="C:lysosome"/>
    <property type="evidence" value="ECO:0007669"/>
    <property type="project" value="UniProtKB-SubCell"/>
</dbReference>
<keyword evidence="3" id="KW-0458">Lysosome</keyword>
<dbReference type="GO" id="GO:0071230">
    <property type="term" value="P:cellular response to amino acid stimulus"/>
    <property type="evidence" value="ECO:0007669"/>
    <property type="project" value="InterPro"/>
</dbReference>
<reference evidence="6 7" key="1">
    <citation type="submission" date="2015-12" db="EMBL/GenBank/DDBJ databases">
        <title>The genome of Folsomia candida.</title>
        <authorList>
            <person name="Faddeeva A."/>
            <person name="Derks M.F."/>
            <person name="Anvar Y."/>
            <person name="Smit S."/>
            <person name="Van Straalen N."/>
            <person name="Roelofs D."/>
        </authorList>
    </citation>
    <scope>NUCLEOTIDE SEQUENCE [LARGE SCALE GENOMIC DNA]</scope>
    <source>
        <strain evidence="6 7">VU population</strain>
        <tissue evidence="6">Whole body</tissue>
    </source>
</reference>
<accession>A0A226DDL9</accession>
<protein>
    <recommendedName>
        <fullName evidence="4">Late endosomal/lysosomal adaptor and MAPK and MTOR activator 4</fullName>
    </recommendedName>
</protein>
<evidence type="ECO:0000313" key="6">
    <source>
        <dbReference type="EMBL" id="OXA43652.1"/>
    </source>
</evidence>
<name>A0A226DDL9_FOLCA</name>
<dbReference type="OrthoDB" id="275011at2759"/>
<dbReference type="GO" id="GO:0071986">
    <property type="term" value="C:Ragulator complex"/>
    <property type="evidence" value="ECO:0007669"/>
    <property type="project" value="InterPro"/>
</dbReference>
<dbReference type="InterPro" id="IPR034601">
    <property type="entry name" value="LAMTOR4"/>
</dbReference>
<evidence type="ECO:0000256" key="4">
    <source>
        <dbReference type="ARBA" id="ARBA00032690"/>
    </source>
</evidence>
<dbReference type="AlphaFoldDB" id="A0A226DDL9"/>
<dbReference type="PANTHER" id="PTHR33967:SF1">
    <property type="entry name" value="RAGULATOR COMPLEX PROTEIN LAMTOR4"/>
    <property type="match status" value="1"/>
</dbReference>
<evidence type="ECO:0000256" key="2">
    <source>
        <dbReference type="ARBA" id="ARBA00010627"/>
    </source>
</evidence>
<comment type="caution">
    <text evidence="6">The sequence shown here is derived from an EMBL/GenBank/DDBJ whole genome shotgun (WGS) entry which is preliminary data.</text>
</comment>
<evidence type="ECO:0000256" key="1">
    <source>
        <dbReference type="ARBA" id="ARBA00004371"/>
    </source>
</evidence>
<gene>
    <name evidence="6" type="ORF">Fcan01_21538</name>
</gene>
<dbReference type="GO" id="GO:0005085">
    <property type="term" value="F:guanyl-nucleotide exchange factor activity"/>
    <property type="evidence" value="ECO:0007669"/>
    <property type="project" value="TreeGrafter"/>
</dbReference>
<dbReference type="STRING" id="158441.A0A226DDL9"/>
<evidence type="ECO:0000256" key="5">
    <source>
        <dbReference type="SAM" id="MobiDB-lite"/>
    </source>
</evidence>
<dbReference type="OMA" id="GHMVIHE"/>
<keyword evidence="7" id="KW-1185">Reference proteome</keyword>
<evidence type="ECO:0000313" key="7">
    <source>
        <dbReference type="Proteomes" id="UP000198287"/>
    </source>
</evidence>
<feature type="compositionally biased region" description="Polar residues" evidence="5">
    <location>
        <begin position="80"/>
        <end position="89"/>
    </location>
</feature>
<proteinExistence type="inferred from homology"/>
<evidence type="ECO:0000256" key="3">
    <source>
        <dbReference type="ARBA" id="ARBA00023228"/>
    </source>
</evidence>